<feature type="transmembrane region" description="Helical" evidence="17">
    <location>
        <begin position="185"/>
        <end position="206"/>
    </location>
</feature>
<evidence type="ECO:0000256" key="10">
    <source>
        <dbReference type="ARBA" id="ARBA00022989"/>
    </source>
</evidence>
<dbReference type="GO" id="GO:0050380">
    <property type="term" value="F:undecaprenyl-diphosphatase activity"/>
    <property type="evidence" value="ECO:0007669"/>
    <property type="project" value="UniProtKB-UniRule"/>
</dbReference>
<dbReference type="NCBIfam" id="NF001390">
    <property type="entry name" value="PRK00281.1-4"/>
    <property type="match status" value="1"/>
</dbReference>
<evidence type="ECO:0000256" key="14">
    <source>
        <dbReference type="ARBA" id="ARBA00032707"/>
    </source>
</evidence>
<accession>A0A0J8DF19</accession>
<evidence type="ECO:0000256" key="12">
    <source>
        <dbReference type="ARBA" id="ARBA00023251"/>
    </source>
</evidence>
<dbReference type="NCBIfam" id="NF001389">
    <property type="entry name" value="PRK00281.1-2"/>
    <property type="match status" value="1"/>
</dbReference>
<keyword evidence="9 17" id="KW-0573">Peptidoglycan synthesis</keyword>
<comment type="similarity">
    <text evidence="2 17">Belongs to the UppP family.</text>
</comment>
<keyword evidence="13 17" id="KW-0961">Cell wall biogenesis/degradation</keyword>
<dbReference type="InterPro" id="IPR003824">
    <property type="entry name" value="UppP"/>
</dbReference>
<keyword evidence="19" id="KW-1185">Reference proteome</keyword>
<dbReference type="RefSeq" id="WP_242844930.1">
    <property type="nucleotide sequence ID" value="NZ_LFVU01000004.1"/>
</dbReference>
<evidence type="ECO:0000313" key="18">
    <source>
        <dbReference type="EMBL" id="KMT22859.1"/>
    </source>
</evidence>
<feature type="transmembrane region" description="Helical" evidence="17">
    <location>
        <begin position="12"/>
        <end position="33"/>
    </location>
</feature>
<keyword evidence="12 17" id="KW-0046">Antibiotic resistance</keyword>
<dbReference type="EMBL" id="LFVU01000004">
    <property type="protein sequence ID" value="KMT22859.1"/>
    <property type="molecule type" value="Genomic_DNA"/>
</dbReference>
<comment type="function">
    <text evidence="17">Catalyzes the dephosphorylation of undecaprenyl diphosphate (UPP). Confers resistance to bacitracin.</text>
</comment>
<name>A0A0J8DF19_CLOCY</name>
<dbReference type="STRING" id="1121307.CLCY_5c00980"/>
<dbReference type="GO" id="GO:0071555">
    <property type="term" value="P:cell wall organization"/>
    <property type="evidence" value="ECO:0007669"/>
    <property type="project" value="UniProtKB-KW"/>
</dbReference>
<keyword evidence="8 17" id="KW-0133">Cell shape</keyword>
<evidence type="ECO:0000256" key="5">
    <source>
        <dbReference type="ARBA" id="ARBA00022475"/>
    </source>
</evidence>
<feature type="transmembrane region" description="Helical" evidence="17">
    <location>
        <begin position="109"/>
        <end position="130"/>
    </location>
</feature>
<comment type="caution">
    <text evidence="18">The sequence shown here is derived from an EMBL/GenBank/DDBJ whole genome shotgun (WGS) entry which is preliminary data.</text>
</comment>
<dbReference type="HAMAP" id="MF_01006">
    <property type="entry name" value="Undec_diphosphatase"/>
    <property type="match status" value="1"/>
</dbReference>
<dbReference type="PANTHER" id="PTHR30622">
    <property type="entry name" value="UNDECAPRENYL-DIPHOSPHATASE"/>
    <property type="match status" value="1"/>
</dbReference>
<evidence type="ECO:0000256" key="11">
    <source>
        <dbReference type="ARBA" id="ARBA00023136"/>
    </source>
</evidence>
<evidence type="ECO:0000256" key="13">
    <source>
        <dbReference type="ARBA" id="ARBA00023316"/>
    </source>
</evidence>
<feature type="transmembrane region" description="Helical" evidence="17">
    <location>
        <begin position="45"/>
        <end position="65"/>
    </location>
</feature>
<comment type="miscellaneous">
    <text evidence="17">Bacitracin is thought to be involved in the inhibition of peptidoglycan synthesis by sequestering undecaprenyl diphosphate, thereby reducing the pool of lipid carrier available.</text>
</comment>
<evidence type="ECO:0000256" key="6">
    <source>
        <dbReference type="ARBA" id="ARBA00022692"/>
    </source>
</evidence>
<gene>
    <name evidence="17 18" type="primary">uppP</name>
    <name evidence="18" type="ORF">CLCY_5c00980</name>
</gene>
<dbReference type="PANTHER" id="PTHR30622:SF3">
    <property type="entry name" value="UNDECAPRENYL-DIPHOSPHATASE"/>
    <property type="match status" value="1"/>
</dbReference>
<keyword evidence="6 17" id="KW-0812">Transmembrane</keyword>
<dbReference type="Pfam" id="PF02673">
    <property type="entry name" value="BacA"/>
    <property type="match status" value="1"/>
</dbReference>
<evidence type="ECO:0000256" key="8">
    <source>
        <dbReference type="ARBA" id="ARBA00022960"/>
    </source>
</evidence>
<comment type="catalytic activity">
    <reaction evidence="16 17">
        <text>di-trans,octa-cis-undecaprenyl diphosphate + H2O = di-trans,octa-cis-undecaprenyl phosphate + phosphate + H(+)</text>
        <dbReference type="Rhea" id="RHEA:28094"/>
        <dbReference type="ChEBI" id="CHEBI:15377"/>
        <dbReference type="ChEBI" id="CHEBI:15378"/>
        <dbReference type="ChEBI" id="CHEBI:43474"/>
        <dbReference type="ChEBI" id="CHEBI:58405"/>
        <dbReference type="ChEBI" id="CHEBI:60392"/>
        <dbReference type="EC" id="3.6.1.27"/>
    </reaction>
</comment>
<dbReference type="GO" id="GO:0008360">
    <property type="term" value="P:regulation of cell shape"/>
    <property type="evidence" value="ECO:0007669"/>
    <property type="project" value="UniProtKB-KW"/>
</dbReference>
<dbReference type="GO" id="GO:0005886">
    <property type="term" value="C:plasma membrane"/>
    <property type="evidence" value="ECO:0007669"/>
    <property type="project" value="UniProtKB-SubCell"/>
</dbReference>
<reference evidence="18 19" key="1">
    <citation type="submission" date="2015-06" db="EMBL/GenBank/DDBJ databases">
        <title>Draft genome sequence of the purine-degrading Clostridium cylindrosporum HC-1 (DSM 605).</title>
        <authorList>
            <person name="Poehlein A."/>
            <person name="Schiel-Bengelsdorf B."/>
            <person name="Bengelsdorf F."/>
            <person name="Daniel R."/>
            <person name="Duerre P."/>
        </authorList>
    </citation>
    <scope>NUCLEOTIDE SEQUENCE [LARGE SCALE GENOMIC DNA]</scope>
    <source>
        <strain evidence="18 19">DSM 605</strain>
    </source>
</reference>
<feature type="transmembrane region" description="Helical" evidence="17">
    <location>
        <begin position="252"/>
        <end position="269"/>
    </location>
</feature>
<keyword evidence="11 17" id="KW-0472">Membrane</keyword>
<evidence type="ECO:0000256" key="4">
    <source>
        <dbReference type="ARBA" id="ARBA00021581"/>
    </source>
</evidence>
<evidence type="ECO:0000313" key="19">
    <source>
        <dbReference type="Proteomes" id="UP000036756"/>
    </source>
</evidence>
<evidence type="ECO:0000256" key="1">
    <source>
        <dbReference type="ARBA" id="ARBA00004651"/>
    </source>
</evidence>
<evidence type="ECO:0000256" key="2">
    <source>
        <dbReference type="ARBA" id="ARBA00010621"/>
    </source>
</evidence>
<dbReference type="AlphaFoldDB" id="A0A0J8DF19"/>
<feature type="transmembrane region" description="Helical" evidence="17">
    <location>
        <begin position="85"/>
        <end position="103"/>
    </location>
</feature>
<dbReference type="GO" id="GO:0009252">
    <property type="term" value="P:peptidoglycan biosynthetic process"/>
    <property type="evidence" value="ECO:0007669"/>
    <property type="project" value="UniProtKB-KW"/>
</dbReference>
<dbReference type="EC" id="3.6.1.27" evidence="3 17"/>
<dbReference type="NCBIfam" id="TIGR00753">
    <property type="entry name" value="undec_PP_bacA"/>
    <property type="match status" value="1"/>
</dbReference>
<dbReference type="GO" id="GO:0046677">
    <property type="term" value="P:response to antibiotic"/>
    <property type="evidence" value="ECO:0007669"/>
    <property type="project" value="UniProtKB-UniRule"/>
</dbReference>
<protein>
    <recommendedName>
        <fullName evidence="4 17">Undecaprenyl-diphosphatase</fullName>
        <ecNumber evidence="3 17">3.6.1.27</ecNumber>
    </recommendedName>
    <alternativeName>
        <fullName evidence="15 17">Bacitracin resistance protein</fullName>
    </alternativeName>
    <alternativeName>
        <fullName evidence="14 17">Undecaprenyl pyrophosphate phosphatase</fullName>
    </alternativeName>
</protein>
<evidence type="ECO:0000256" key="7">
    <source>
        <dbReference type="ARBA" id="ARBA00022801"/>
    </source>
</evidence>
<evidence type="ECO:0000256" key="17">
    <source>
        <dbReference type="HAMAP-Rule" id="MF_01006"/>
    </source>
</evidence>
<evidence type="ECO:0000256" key="3">
    <source>
        <dbReference type="ARBA" id="ARBA00012374"/>
    </source>
</evidence>
<proteinExistence type="inferred from homology"/>
<evidence type="ECO:0000256" key="15">
    <source>
        <dbReference type="ARBA" id="ARBA00032932"/>
    </source>
</evidence>
<evidence type="ECO:0000256" key="9">
    <source>
        <dbReference type="ARBA" id="ARBA00022984"/>
    </source>
</evidence>
<keyword evidence="10 17" id="KW-1133">Transmembrane helix</keyword>
<dbReference type="Proteomes" id="UP000036756">
    <property type="component" value="Unassembled WGS sequence"/>
</dbReference>
<dbReference type="PATRIC" id="fig|1121307.3.peg.2032"/>
<evidence type="ECO:0000256" key="16">
    <source>
        <dbReference type="ARBA" id="ARBA00047594"/>
    </source>
</evidence>
<keyword evidence="5 17" id="KW-1003">Cell membrane</keyword>
<feature type="transmembrane region" description="Helical" evidence="17">
    <location>
        <begin position="218"/>
        <end position="240"/>
    </location>
</feature>
<sequence length="272" mass="29805">MSINIIMIFKAILLGIVEGLTEFLPVSSTGHLILVGDSLSFTGKFANAFNVVIQVGAIFAVVLYFWNKLFPKLNDKRQSKRVFTLWGKVIIGAIPAAVLGLMLDDYIEAHFFNSRVVAYALIIGAILLLISDKSNKRVRCETVEELTIVDSFMVGVFQCMALCPGMSRSASTIIGGRFMGLSREVAAEFSFFLALPTLGGAALLKLVKIGLDFTGFEWVLIGVGTFVSFIVALLVIALFMEYVKKKSLAPFAYYRIILGAIVLFMVFSGKLI</sequence>
<comment type="subcellular location">
    <subcellularLocation>
        <location evidence="1 17">Cell membrane</location>
        <topology evidence="1 17">Multi-pass membrane protein</topology>
    </subcellularLocation>
</comment>
<keyword evidence="7 17" id="KW-0378">Hydrolase</keyword>
<organism evidence="18 19">
    <name type="scientific">Clostridium cylindrosporum DSM 605</name>
    <dbReference type="NCBI Taxonomy" id="1121307"/>
    <lineage>
        <taxon>Bacteria</taxon>
        <taxon>Bacillati</taxon>
        <taxon>Bacillota</taxon>
        <taxon>Clostridia</taxon>
        <taxon>Eubacteriales</taxon>
        <taxon>Clostridiaceae</taxon>
        <taxon>Clostridium</taxon>
    </lineage>
</organism>